<evidence type="ECO:0000313" key="2">
    <source>
        <dbReference type="Proteomes" id="UP001585080"/>
    </source>
</evidence>
<dbReference type="Gene3D" id="3.90.1200.10">
    <property type="match status" value="1"/>
</dbReference>
<sequence>MCPVAGIRRGVIFTEPVCGPSLVDLLLLRPGDTRELLAAPFAELAPLHRPGAARRLGPSGIIAERSIPGTFLRKFNGLSGATYVDQLGADRCEPDAREELVELVRRSVDRLRRLRLSLPSADVPTLAYGDLKPEHVIFPDGTGARPVLLDPGLLRASPMADLAKLVSRTVLSLAAHRPGHTTTARIVDGMAAFAEQRAQMFAGRERRLWLWDLLALWLMDTVNILSTYLSAPSGLPLPRLGAALVERALPVCRLVDVVSADLTDRSAWRRSWHQALACAEQVAA</sequence>
<dbReference type="EMBL" id="JAYMRP010000041">
    <property type="protein sequence ID" value="MFB8777207.1"/>
    <property type="molecule type" value="Genomic_DNA"/>
</dbReference>
<dbReference type="Proteomes" id="UP001585080">
    <property type="component" value="Unassembled WGS sequence"/>
</dbReference>
<name>A0ABV5EK16_9ACTN</name>
<dbReference type="RefSeq" id="WP_376735696.1">
    <property type="nucleotide sequence ID" value="NZ_JAYMRP010000041.1"/>
</dbReference>
<comment type="caution">
    <text evidence="1">The sequence shown here is derived from an EMBL/GenBank/DDBJ whole genome shotgun (WGS) entry which is preliminary data.</text>
</comment>
<evidence type="ECO:0008006" key="3">
    <source>
        <dbReference type="Google" id="ProtNLM"/>
    </source>
</evidence>
<evidence type="ECO:0000313" key="1">
    <source>
        <dbReference type="EMBL" id="MFB8777207.1"/>
    </source>
</evidence>
<protein>
    <recommendedName>
        <fullName evidence="3">Phosphotransferase</fullName>
    </recommendedName>
</protein>
<reference evidence="1 2" key="1">
    <citation type="submission" date="2024-01" db="EMBL/GenBank/DDBJ databases">
        <title>Genome mining of biosynthetic gene clusters to explore secondary metabolites of Streptomyces sp.</title>
        <authorList>
            <person name="Baig A."/>
            <person name="Ajitkumar Shintre N."/>
            <person name="Kumar H."/>
            <person name="Anbarasu A."/>
            <person name="Ramaiah S."/>
        </authorList>
    </citation>
    <scope>NUCLEOTIDE SEQUENCE [LARGE SCALE GENOMIC DNA]</scope>
    <source>
        <strain evidence="1 2">A57</strain>
    </source>
</reference>
<gene>
    <name evidence="1" type="ORF">VSS16_31560</name>
</gene>
<dbReference type="SUPFAM" id="SSF56112">
    <property type="entry name" value="Protein kinase-like (PK-like)"/>
    <property type="match status" value="1"/>
</dbReference>
<proteinExistence type="predicted"/>
<accession>A0ABV5EK16</accession>
<organism evidence="1 2">
    <name type="scientific">Streptomyces broussonetiae</name>
    <dbReference type="NCBI Taxonomy" id="2686304"/>
    <lineage>
        <taxon>Bacteria</taxon>
        <taxon>Bacillati</taxon>
        <taxon>Actinomycetota</taxon>
        <taxon>Actinomycetes</taxon>
        <taxon>Kitasatosporales</taxon>
        <taxon>Streptomycetaceae</taxon>
        <taxon>Streptomyces</taxon>
    </lineage>
</organism>
<dbReference type="InterPro" id="IPR011009">
    <property type="entry name" value="Kinase-like_dom_sf"/>
</dbReference>
<keyword evidence="2" id="KW-1185">Reference proteome</keyword>